<organism evidence="1 2">
    <name type="scientific">Sphingobium amiense</name>
    <dbReference type="NCBI Taxonomy" id="135719"/>
    <lineage>
        <taxon>Bacteria</taxon>
        <taxon>Pseudomonadati</taxon>
        <taxon>Pseudomonadota</taxon>
        <taxon>Alphaproteobacteria</taxon>
        <taxon>Sphingomonadales</taxon>
        <taxon>Sphingomonadaceae</taxon>
        <taxon>Sphingobium</taxon>
    </lineage>
</organism>
<proteinExistence type="predicted"/>
<accession>A0A494W582</accession>
<protein>
    <recommendedName>
        <fullName evidence="3">Glucuronosyltransferase</fullName>
    </recommendedName>
</protein>
<evidence type="ECO:0008006" key="3">
    <source>
        <dbReference type="Google" id="ProtNLM"/>
    </source>
</evidence>
<dbReference type="AlphaFoldDB" id="A0A494W582"/>
<keyword evidence="2" id="KW-1185">Reference proteome</keyword>
<dbReference type="KEGG" id="sami:SAMIE_1032250"/>
<gene>
    <name evidence="1" type="ORF">SAMIE_1032250</name>
</gene>
<dbReference type="EMBL" id="AP018664">
    <property type="protein sequence ID" value="BBD99724.1"/>
    <property type="molecule type" value="Genomic_DNA"/>
</dbReference>
<dbReference type="SUPFAM" id="SSF53756">
    <property type="entry name" value="UDP-Glycosyltransferase/glycogen phosphorylase"/>
    <property type="match status" value="1"/>
</dbReference>
<evidence type="ECO:0000313" key="2">
    <source>
        <dbReference type="Proteomes" id="UP000279959"/>
    </source>
</evidence>
<reference evidence="1 2" key="1">
    <citation type="submission" date="2018-05" db="EMBL/GenBank/DDBJ databases">
        <title>Complete Genome Sequence of the Nonylphenol-Degrading Bacterium Sphingobium amiense DSM 16289T.</title>
        <authorList>
            <person name="Ootsuka M."/>
            <person name="Nishizawa T."/>
            <person name="Ohta H."/>
        </authorList>
    </citation>
    <scope>NUCLEOTIDE SEQUENCE [LARGE SCALE GENOMIC DNA]</scope>
    <source>
        <strain evidence="1 2">DSM 16289</strain>
    </source>
</reference>
<name>A0A494W582_9SPHN</name>
<evidence type="ECO:0000313" key="1">
    <source>
        <dbReference type="EMBL" id="BBD99724.1"/>
    </source>
</evidence>
<sequence>MDRAGGSKRKVLAVASGGGHWEQMMLLRPMLERFDVCFATTNPGLAEREGLDNVHILRDTNRDRPLDALRCAATALRIAFTLRPDVVITTGAMPGLLCLIAGKLAGARTIWVESVANAEQPSLSGAVARRFVSLWLTQWEHLARPGSGEYVGALL</sequence>
<dbReference type="Proteomes" id="UP000279959">
    <property type="component" value="Chromosome"/>
</dbReference>
<dbReference type="RefSeq" id="WP_066701091.1">
    <property type="nucleotide sequence ID" value="NZ_AP018664.1"/>
</dbReference>
<dbReference type="Gene3D" id="3.40.50.2000">
    <property type="entry name" value="Glycogen Phosphorylase B"/>
    <property type="match status" value="1"/>
</dbReference>
<dbReference type="GO" id="GO:0006488">
    <property type="term" value="P:dolichol-linked oligosaccharide biosynthetic process"/>
    <property type="evidence" value="ECO:0007669"/>
    <property type="project" value="InterPro"/>
</dbReference>